<keyword evidence="2" id="KW-1133">Transmembrane helix</keyword>
<dbReference type="Proteomes" id="UP001499878">
    <property type="component" value="Unassembled WGS sequence"/>
</dbReference>
<sequence>MTHPPYDGPESPESELPEPEHWPPAPPREPREPDPLAVAVGNASLLGAGYLILGRRGLFWGAAVVTGSLVWLIVSKAETWCELLLLLWWAAVVAHGLRLARRDPAAGPRRGQRVLALALTLPVLATAGWLRFDAHGIEDAVAEAREDGDCVAVVAAQDRVGPGHRLAAAPVAARGDTAVETCERLDTAAGYLSGGLTGDLEMLETGFGRLGTVLEEPGNEQTVGTTLNRFLRDLPTDDGCRTIRIADWLRERESGPKSLNGPSSATAARIAPEALMECADTLMTEEEWADARDRYRRLLDEHPGDDRAEAARKGIRKAGLAIELDHVRELVTAADDMSTGYCREPAKYSQAPAYRKGTNRALFVGDGEYSDKLPDGWHASDPAKAALVVCVDSAGVGNTAETCQYRDDDERVRSVTFHKVEVRVKAYALRTGKLVTDRKLQISGTSCPYFISYYGSPPSQQSVTPSDDDVRDAFESVVKR</sequence>
<feature type="region of interest" description="Disordered" evidence="1">
    <location>
        <begin position="1"/>
        <end position="34"/>
    </location>
</feature>
<dbReference type="RefSeq" id="WP_345626701.1">
    <property type="nucleotide sequence ID" value="NZ_BAABJR010000002.1"/>
</dbReference>
<proteinExistence type="predicted"/>
<keyword evidence="2" id="KW-0472">Membrane</keyword>
<dbReference type="InterPro" id="IPR011990">
    <property type="entry name" value="TPR-like_helical_dom_sf"/>
</dbReference>
<keyword evidence="4" id="KW-1185">Reference proteome</keyword>
<evidence type="ECO:0000313" key="4">
    <source>
        <dbReference type="Proteomes" id="UP001499878"/>
    </source>
</evidence>
<comment type="caution">
    <text evidence="3">The sequence shown here is derived from an EMBL/GenBank/DDBJ whole genome shotgun (WGS) entry which is preliminary data.</text>
</comment>
<dbReference type="Gene3D" id="1.25.40.10">
    <property type="entry name" value="Tetratricopeptide repeat domain"/>
    <property type="match status" value="1"/>
</dbReference>
<name>A0ABP9SZS2_9ACTN</name>
<feature type="transmembrane region" description="Helical" evidence="2">
    <location>
        <begin position="36"/>
        <end position="53"/>
    </location>
</feature>
<gene>
    <name evidence="3" type="ORF">GCM10023323_09080</name>
</gene>
<evidence type="ECO:0000256" key="1">
    <source>
        <dbReference type="SAM" id="MobiDB-lite"/>
    </source>
</evidence>
<feature type="transmembrane region" description="Helical" evidence="2">
    <location>
        <begin position="58"/>
        <end position="77"/>
    </location>
</feature>
<keyword evidence="2" id="KW-0812">Transmembrane</keyword>
<organism evidence="3 4">
    <name type="scientific">Streptomyces thinghirensis</name>
    <dbReference type="NCBI Taxonomy" id="551547"/>
    <lineage>
        <taxon>Bacteria</taxon>
        <taxon>Bacillati</taxon>
        <taxon>Actinomycetota</taxon>
        <taxon>Actinomycetes</taxon>
        <taxon>Kitasatosporales</taxon>
        <taxon>Streptomycetaceae</taxon>
        <taxon>Streptomyces</taxon>
    </lineage>
</organism>
<accession>A0ABP9SZS2</accession>
<evidence type="ECO:0000256" key="2">
    <source>
        <dbReference type="SAM" id="Phobius"/>
    </source>
</evidence>
<protein>
    <submittedName>
        <fullName evidence="3">Uncharacterized protein</fullName>
    </submittedName>
</protein>
<reference evidence="4" key="1">
    <citation type="journal article" date="2019" name="Int. J. Syst. Evol. Microbiol.">
        <title>The Global Catalogue of Microorganisms (GCM) 10K type strain sequencing project: providing services to taxonomists for standard genome sequencing and annotation.</title>
        <authorList>
            <consortium name="The Broad Institute Genomics Platform"/>
            <consortium name="The Broad Institute Genome Sequencing Center for Infectious Disease"/>
            <person name="Wu L."/>
            <person name="Ma J."/>
        </authorList>
    </citation>
    <scope>NUCLEOTIDE SEQUENCE [LARGE SCALE GENOMIC DNA]</scope>
    <source>
        <strain evidence="4">JCM 18306</strain>
    </source>
</reference>
<evidence type="ECO:0000313" key="3">
    <source>
        <dbReference type="EMBL" id="GAA5204770.1"/>
    </source>
</evidence>
<dbReference type="EMBL" id="BAABJR010000002">
    <property type="protein sequence ID" value="GAA5204770.1"/>
    <property type="molecule type" value="Genomic_DNA"/>
</dbReference>